<dbReference type="EMBL" id="AQGS01000472">
    <property type="protein sequence ID" value="EPS39406.1"/>
    <property type="molecule type" value="Genomic_DNA"/>
</dbReference>
<feature type="compositionally biased region" description="Low complexity" evidence="1">
    <location>
        <begin position="130"/>
        <end position="180"/>
    </location>
</feature>
<reference evidence="4" key="2">
    <citation type="submission" date="2013-04" db="EMBL/GenBank/DDBJ databases">
        <title>Genomic mechanisms accounting for the adaptation to parasitism in nematode-trapping fungi.</title>
        <authorList>
            <person name="Ahren D.G."/>
        </authorList>
    </citation>
    <scope>NUCLEOTIDE SEQUENCE [LARGE SCALE GENOMIC DNA]</scope>
    <source>
        <strain evidence="4">CBS 200.50</strain>
    </source>
</reference>
<feature type="signal peptide" evidence="2">
    <location>
        <begin position="1"/>
        <end position="28"/>
    </location>
</feature>
<protein>
    <submittedName>
        <fullName evidence="3">Uncharacterized protein</fullName>
    </submittedName>
</protein>
<evidence type="ECO:0000313" key="3">
    <source>
        <dbReference type="EMBL" id="EPS39406.1"/>
    </source>
</evidence>
<proteinExistence type="predicted"/>
<feature type="chain" id="PRO_5004547696" evidence="2">
    <location>
        <begin position="29"/>
        <end position="209"/>
    </location>
</feature>
<dbReference type="Proteomes" id="UP000015100">
    <property type="component" value="Unassembled WGS sequence"/>
</dbReference>
<accession>S8AE83</accession>
<organism evidence="3 4">
    <name type="scientific">Dactylellina haptotyla (strain CBS 200.50)</name>
    <name type="common">Nematode-trapping fungus</name>
    <name type="synonym">Monacrosporium haptotylum</name>
    <dbReference type="NCBI Taxonomy" id="1284197"/>
    <lineage>
        <taxon>Eukaryota</taxon>
        <taxon>Fungi</taxon>
        <taxon>Dikarya</taxon>
        <taxon>Ascomycota</taxon>
        <taxon>Pezizomycotina</taxon>
        <taxon>Orbiliomycetes</taxon>
        <taxon>Orbiliales</taxon>
        <taxon>Orbiliaceae</taxon>
        <taxon>Dactylellina</taxon>
    </lineage>
</organism>
<reference evidence="3 4" key="1">
    <citation type="journal article" date="2013" name="PLoS Genet.">
        <title>Genomic mechanisms accounting for the adaptation to parasitism in nematode-trapping fungi.</title>
        <authorList>
            <person name="Meerupati T."/>
            <person name="Andersson K.M."/>
            <person name="Friman E."/>
            <person name="Kumar D."/>
            <person name="Tunlid A."/>
            <person name="Ahren D."/>
        </authorList>
    </citation>
    <scope>NUCLEOTIDE SEQUENCE [LARGE SCALE GENOMIC DNA]</scope>
    <source>
        <strain evidence="3 4">CBS 200.50</strain>
    </source>
</reference>
<keyword evidence="4" id="KW-1185">Reference proteome</keyword>
<evidence type="ECO:0000256" key="1">
    <source>
        <dbReference type="SAM" id="MobiDB-lite"/>
    </source>
</evidence>
<feature type="region of interest" description="Disordered" evidence="1">
    <location>
        <begin position="94"/>
        <end position="180"/>
    </location>
</feature>
<sequence length="209" mass="21032">MAPSKKLYLLSAIFVLGAVASPSPVADADTSDCTDFPLHLELNFQSCPSTWDKCCPYICVEVEGPKCFLKPIKKAKNGSEAACWPCAQSSGGSGMMGAPGPPGIASGPPSADIVNNEPALSNAAARPTDVAEAAAVEATSSSSSSSPTSSTKTQKTASTTKSSESSSSTESAVGAASTTSPAANIASKTSIIYMSNAALLGVLSIMLML</sequence>
<evidence type="ECO:0000256" key="2">
    <source>
        <dbReference type="SAM" id="SignalP"/>
    </source>
</evidence>
<keyword evidence="2" id="KW-0732">Signal</keyword>
<comment type="caution">
    <text evidence="3">The sequence shown here is derived from an EMBL/GenBank/DDBJ whole genome shotgun (WGS) entry which is preliminary data.</text>
</comment>
<evidence type="ECO:0000313" key="4">
    <source>
        <dbReference type="Proteomes" id="UP000015100"/>
    </source>
</evidence>
<dbReference type="AlphaFoldDB" id="S8AE83"/>
<gene>
    <name evidence="3" type="ORF">H072_6831</name>
</gene>
<name>S8AE83_DACHA</name>
<dbReference type="HOGENOM" id="CLU_1315370_0_0_1"/>